<dbReference type="EMBL" id="SRRZ01000103">
    <property type="protein sequence ID" value="NQE36906.1"/>
    <property type="molecule type" value="Genomic_DNA"/>
</dbReference>
<feature type="region of interest" description="Disordered" evidence="1">
    <location>
        <begin position="1"/>
        <end position="42"/>
    </location>
</feature>
<evidence type="ECO:0000256" key="1">
    <source>
        <dbReference type="SAM" id="MobiDB-lite"/>
    </source>
</evidence>
<evidence type="ECO:0000313" key="2">
    <source>
        <dbReference type="EMBL" id="NQE36906.1"/>
    </source>
</evidence>
<gene>
    <name evidence="2" type="ORF">E5S67_04672</name>
</gene>
<comment type="caution">
    <text evidence="2">The sequence shown here is derived from an EMBL/GenBank/DDBJ whole genome shotgun (WGS) entry which is preliminary data.</text>
</comment>
<sequence length="68" mass="7810">MNIEENATHTDTATQVTLPKSRETLLGEETEKSLTDHKQKDAQTMHAVEQLKEELQHKIDEECPHKVD</sequence>
<name>A0ABX2D2X7_9CYAN</name>
<protein>
    <submittedName>
        <fullName evidence="2">Uncharacterized protein</fullName>
    </submittedName>
</protein>
<proteinExistence type="predicted"/>
<organism evidence="2 3">
    <name type="scientific">Microcoleus asticus IPMA8</name>
    <dbReference type="NCBI Taxonomy" id="2563858"/>
    <lineage>
        <taxon>Bacteria</taxon>
        <taxon>Bacillati</taxon>
        <taxon>Cyanobacteriota</taxon>
        <taxon>Cyanophyceae</taxon>
        <taxon>Oscillatoriophycideae</taxon>
        <taxon>Oscillatoriales</taxon>
        <taxon>Microcoleaceae</taxon>
        <taxon>Microcoleus</taxon>
        <taxon>Microcoleus asticus</taxon>
    </lineage>
</organism>
<dbReference type="RefSeq" id="WP_172190766.1">
    <property type="nucleotide sequence ID" value="NZ_CAWPPK010000006.1"/>
</dbReference>
<dbReference type="Proteomes" id="UP000702425">
    <property type="component" value="Unassembled WGS sequence"/>
</dbReference>
<keyword evidence="3" id="KW-1185">Reference proteome</keyword>
<feature type="compositionally biased region" description="Polar residues" evidence="1">
    <location>
        <begin position="9"/>
        <end position="18"/>
    </location>
</feature>
<evidence type="ECO:0000313" key="3">
    <source>
        <dbReference type="Proteomes" id="UP000702425"/>
    </source>
</evidence>
<feature type="compositionally biased region" description="Basic and acidic residues" evidence="1">
    <location>
        <begin position="20"/>
        <end position="42"/>
    </location>
</feature>
<accession>A0ABX2D2X7</accession>
<reference evidence="2 3" key="1">
    <citation type="journal article" date="2020" name="Sci. Rep.">
        <title>A novel cyanobacterial geosmin producer, revising GeoA distribution and dispersion patterns in Bacteria.</title>
        <authorList>
            <person name="Churro C."/>
            <person name="Semedo-Aguiar A.P."/>
            <person name="Silva A.D."/>
            <person name="Pereira-Leal J.B."/>
            <person name="Leite R.B."/>
        </authorList>
    </citation>
    <scope>NUCLEOTIDE SEQUENCE [LARGE SCALE GENOMIC DNA]</scope>
    <source>
        <strain evidence="2 3">IPMA8</strain>
    </source>
</reference>